<protein>
    <submittedName>
        <fullName evidence="3">Hydrolase</fullName>
    </submittedName>
</protein>
<proteinExistence type="predicted"/>
<dbReference type="PANTHER" id="PTHR23088">
    <property type="entry name" value="NITRILASE-RELATED"/>
    <property type="match status" value="1"/>
</dbReference>
<sequence>MQTFAAAAIQMVSTPDVATNLKTASRLIGQAAAGGARLLVLPEYFAIMGARDTDKLAVQEPFGAGPLQDFLATQASQHGVWLVGGTVPLAGTGRDRVRNTCLVYDPDGHCVARYDKIHLFGFDNGEERYAEADTIEPGADTVAFDTPFGRVGLAVCYDLRFPELFRHAEVDVWALPAAFTATTGRAHWEVLLRARAIENQCFVVAAAQGGLHPTGRETFGHSLIADPWGQVLECLPTGEGVAQAELKASQLDRVRRILPALRHRRLALS</sequence>
<evidence type="ECO:0000313" key="3">
    <source>
        <dbReference type="EMBL" id="GLS05919.1"/>
    </source>
</evidence>
<evidence type="ECO:0000256" key="1">
    <source>
        <dbReference type="ARBA" id="ARBA00022801"/>
    </source>
</evidence>
<feature type="domain" description="CN hydrolase" evidence="2">
    <location>
        <begin position="1"/>
        <end position="248"/>
    </location>
</feature>
<dbReference type="InterPro" id="IPR036526">
    <property type="entry name" value="C-N_Hydrolase_sf"/>
</dbReference>
<evidence type="ECO:0000313" key="4">
    <source>
        <dbReference type="Proteomes" id="UP001156836"/>
    </source>
</evidence>
<evidence type="ECO:0000259" key="2">
    <source>
        <dbReference type="PROSITE" id="PS50263"/>
    </source>
</evidence>
<dbReference type="InterPro" id="IPR003010">
    <property type="entry name" value="C-N_Hydrolase"/>
</dbReference>
<dbReference type="Pfam" id="PF00795">
    <property type="entry name" value="CN_hydrolase"/>
    <property type="match status" value="1"/>
</dbReference>
<accession>A0ABQ6C1Q2</accession>
<name>A0ABQ6C1Q2_9NEIS</name>
<comment type="caution">
    <text evidence="3">The sequence shown here is derived from an EMBL/GenBank/DDBJ whole genome shotgun (WGS) entry which is preliminary data.</text>
</comment>
<dbReference type="InterPro" id="IPR045254">
    <property type="entry name" value="Nit1/2_C-N_Hydrolase"/>
</dbReference>
<dbReference type="CDD" id="cd07572">
    <property type="entry name" value="nit"/>
    <property type="match status" value="1"/>
</dbReference>
<reference evidence="4" key="1">
    <citation type="journal article" date="2019" name="Int. J. Syst. Evol. Microbiol.">
        <title>The Global Catalogue of Microorganisms (GCM) 10K type strain sequencing project: providing services to taxonomists for standard genome sequencing and annotation.</title>
        <authorList>
            <consortium name="The Broad Institute Genomics Platform"/>
            <consortium name="The Broad Institute Genome Sequencing Center for Infectious Disease"/>
            <person name="Wu L."/>
            <person name="Ma J."/>
        </authorList>
    </citation>
    <scope>NUCLEOTIDE SEQUENCE [LARGE SCALE GENOMIC DNA]</scope>
    <source>
        <strain evidence="4">NBRC 104970</strain>
    </source>
</reference>
<dbReference type="PROSITE" id="PS50263">
    <property type="entry name" value="CN_HYDROLASE"/>
    <property type="match status" value="1"/>
</dbReference>
<dbReference type="SUPFAM" id="SSF56317">
    <property type="entry name" value="Carbon-nitrogen hydrolase"/>
    <property type="match status" value="1"/>
</dbReference>
<dbReference type="PANTHER" id="PTHR23088:SF27">
    <property type="entry name" value="DEAMINATED GLUTATHIONE AMIDASE"/>
    <property type="match status" value="1"/>
</dbReference>
<keyword evidence="4" id="KW-1185">Reference proteome</keyword>
<dbReference type="EMBL" id="BSOZ01000075">
    <property type="protein sequence ID" value="GLS05919.1"/>
    <property type="molecule type" value="Genomic_DNA"/>
</dbReference>
<dbReference type="Gene3D" id="3.60.110.10">
    <property type="entry name" value="Carbon-nitrogen hydrolase"/>
    <property type="match status" value="1"/>
</dbReference>
<keyword evidence="1 3" id="KW-0378">Hydrolase</keyword>
<dbReference type="RefSeq" id="WP_018748736.1">
    <property type="nucleotide sequence ID" value="NZ_BAABUF010000037.1"/>
</dbReference>
<dbReference type="GO" id="GO:0016787">
    <property type="term" value="F:hydrolase activity"/>
    <property type="evidence" value="ECO:0007669"/>
    <property type="project" value="UniProtKB-KW"/>
</dbReference>
<dbReference type="Proteomes" id="UP001156836">
    <property type="component" value="Unassembled WGS sequence"/>
</dbReference>
<organism evidence="3 4">
    <name type="scientific">Chitiniphilus shinanonensis</name>
    <dbReference type="NCBI Taxonomy" id="553088"/>
    <lineage>
        <taxon>Bacteria</taxon>
        <taxon>Pseudomonadati</taxon>
        <taxon>Pseudomonadota</taxon>
        <taxon>Betaproteobacteria</taxon>
        <taxon>Neisseriales</taxon>
        <taxon>Chitinibacteraceae</taxon>
        <taxon>Chitiniphilus</taxon>
    </lineage>
</organism>
<gene>
    <name evidence="3" type="ORF">GCM10007860_30820</name>
</gene>